<keyword evidence="4" id="KW-1185">Reference proteome</keyword>
<dbReference type="AlphaFoldDB" id="A0A1A5YH09"/>
<dbReference type="InterPro" id="IPR009875">
    <property type="entry name" value="PilZ_domain"/>
</dbReference>
<gene>
    <name evidence="3" type="ORF">A7K91_04525</name>
</gene>
<evidence type="ECO:0000259" key="2">
    <source>
        <dbReference type="Pfam" id="PF12945"/>
    </source>
</evidence>
<dbReference type="Gene3D" id="2.40.10.220">
    <property type="entry name" value="predicted glycosyltransferase like domains"/>
    <property type="match status" value="1"/>
</dbReference>
<dbReference type="Pfam" id="PF07238">
    <property type="entry name" value="PilZ"/>
    <property type="match status" value="1"/>
</dbReference>
<dbReference type="EMBL" id="LYPA01000064">
    <property type="protein sequence ID" value="OBR64853.1"/>
    <property type="molecule type" value="Genomic_DNA"/>
</dbReference>
<comment type="caution">
    <text evidence="3">The sequence shown here is derived from an EMBL/GenBank/DDBJ whole genome shotgun (WGS) entry which is preliminary data.</text>
</comment>
<proteinExistence type="predicted"/>
<sequence>MLPKVNTMLYYHIASSDESEAAVEYKSRIADEEEDGLLIEYPLNEKTGRTKRLYLGDEMSVFFVEADGVKHYFDSHVIGFKEDGVRLVKIMKPDPEKMTRVQRRSFLRVPAELELAVKISGKGRFVCKTDDVGGGGISFLYREPQGLKSEDAIQCWLLLPYKNGSVDHASFTAEVVRIKELESGRRQAMIKFIDISDSERQKIIRYCFERQLEYRNR</sequence>
<keyword evidence="3" id="KW-0808">Transferase</keyword>
<evidence type="ECO:0000313" key="4">
    <source>
        <dbReference type="Proteomes" id="UP000092024"/>
    </source>
</evidence>
<reference evidence="3 4" key="1">
    <citation type="submission" date="2016-05" db="EMBL/GenBank/DDBJ databases">
        <title>Paenibacillus oryzae. sp. nov., isolated from the rice root.</title>
        <authorList>
            <person name="Zhang J."/>
            <person name="Zhang X."/>
        </authorList>
    </citation>
    <scope>NUCLEOTIDE SEQUENCE [LARGE SCALE GENOMIC DNA]</scope>
    <source>
        <strain evidence="3 4">1DrF-4</strain>
    </source>
</reference>
<dbReference type="STRING" id="1844972.A7K91_04525"/>
<organism evidence="3 4">
    <name type="scientific">Paenibacillus oryzae</name>
    <dbReference type="NCBI Taxonomy" id="1844972"/>
    <lineage>
        <taxon>Bacteria</taxon>
        <taxon>Bacillati</taxon>
        <taxon>Bacillota</taxon>
        <taxon>Bacilli</taxon>
        <taxon>Bacillales</taxon>
        <taxon>Paenibacillaceae</taxon>
        <taxon>Paenibacillus</taxon>
    </lineage>
</organism>
<dbReference type="Pfam" id="PF12945">
    <property type="entry name" value="PilZNR"/>
    <property type="match status" value="1"/>
</dbReference>
<feature type="domain" description="PilZ" evidence="1">
    <location>
        <begin position="102"/>
        <end position="209"/>
    </location>
</feature>
<accession>A0A1A5YH09</accession>
<dbReference type="Proteomes" id="UP000092024">
    <property type="component" value="Unassembled WGS sequence"/>
</dbReference>
<dbReference type="OrthoDB" id="1951449at2"/>
<dbReference type="InterPro" id="IPR009926">
    <property type="entry name" value="T3SS_YcgR_PilZN"/>
</dbReference>
<protein>
    <submittedName>
        <fullName evidence="3">Glycosyl transferase</fullName>
    </submittedName>
</protein>
<dbReference type="RefSeq" id="WP_068683962.1">
    <property type="nucleotide sequence ID" value="NZ_LYPA01000064.1"/>
</dbReference>
<name>A0A1A5YH09_9BACL</name>
<dbReference type="GO" id="GO:0016740">
    <property type="term" value="F:transferase activity"/>
    <property type="evidence" value="ECO:0007669"/>
    <property type="project" value="UniProtKB-KW"/>
</dbReference>
<dbReference type="GO" id="GO:0035438">
    <property type="term" value="F:cyclic-di-GMP binding"/>
    <property type="evidence" value="ECO:0007669"/>
    <property type="project" value="InterPro"/>
</dbReference>
<evidence type="ECO:0000313" key="3">
    <source>
        <dbReference type="EMBL" id="OBR64853.1"/>
    </source>
</evidence>
<feature type="domain" description="Type III secretion system flagellar brake protein YcgR PilZN" evidence="2">
    <location>
        <begin position="4"/>
        <end position="93"/>
    </location>
</feature>
<evidence type="ECO:0000259" key="1">
    <source>
        <dbReference type="Pfam" id="PF07238"/>
    </source>
</evidence>